<dbReference type="Pfam" id="PF01965">
    <property type="entry name" value="DJ-1_PfpI"/>
    <property type="match status" value="1"/>
</dbReference>
<comment type="caution">
    <text evidence="4">The sequence shown here is derived from an EMBL/GenBank/DDBJ whole genome shotgun (WGS) entry which is preliminary data.</text>
</comment>
<keyword evidence="4" id="KW-0378">Hydrolase</keyword>
<protein>
    <submittedName>
        <fullName evidence="4">Protein/nucleic acid deglycase 2</fullName>
        <ecNumber evidence="4">3.1.2.-</ecNumber>
    </submittedName>
</protein>
<accession>A0ABN7Z2L5</accession>
<dbReference type="GO" id="GO:0016787">
    <property type="term" value="F:hydrolase activity"/>
    <property type="evidence" value="ECO:0007669"/>
    <property type="project" value="UniProtKB-KW"/>
</dbReference>
<dbReference type="InterPro" id="IPR002818">
    <property type="entry name" value="DJ-1/PfpI"/>
</dbReference>
<evidence type="ECO:0000313" key="5">
    <source>
        <dbReference type="Proteomes" id="UP000721236"/>
    </source>
</evidence>
<comment type="similarity">
    <text evidence="1">Belongs to the peptidase C56 family.</text>
</comment>
<dbReference type="PANTHER" id="PTHR42733">
    <property type="entry name" value="DJ-1 PROTEIN"/>
    <property type="match status" value="1"/>
</dbReference>
<gene>
    <name evidence="4" type="primary">yhbO</name>
    <name evidence="4" type="ORF">LMG21510_03633</name>
</gene>
<reference evidence="4 5" key="1">
    <citation type="submission" date="2021-08" db="EMBL/GenBank/DDBJ databases">
        <authorList>
            <person name="Peeters C."/>
        </authorList>
    </citation>
    <scope>NUCLEOTIDE SEQUENCE [LARGE SCALE GENOMIC DNA]</scope>
    <source>
        <strain evidence="4 5">LMG 21510</strain>
    </source>
</reference>
<keyword evidence="5" id="KW-1185">Reference proteome</keyword>
<proteinExistence type="inferred from homology"/>
<feature type="region of interest" description="Disordered" evidence="2">
    <location>
        <begin position="1"/>
        <end position="29"/>
    </location>
</feature>
<dbReference type="InterPro" id="IPR006286">
    <property type="entry name" value="C56_PfpI-like"/>
</dbReference>
<dbReference type="Proteomes" id="UP000721236">
    <property type="component" value="Unassembled WGS sequence"/>
</dbReference>
<dbReference type="EMBL" id="CAJZAH010000004">
    <property type="protein sequence ID" value="CAG9178896.1"/>
    <property type="molecule type" value="Genomic_DNA"/>
</dbReference>
<dbReference type="PANTHER" id="PTHR42733:SF12">
    <property type="entry name" value="PROTEINASE"/>
    <property type="match status" value="1"/>
</dbReference>
<dbReference type="InterPro" id="IPR029062">
    <property type="entry name" value="Class_I_gatase-like"/>
</dbReference>
<dbReference type="Gene3D" id="3.40.50.880">
    <property type="match status" value="1"/>
</dbReference>
<feature type="compositionally biased region" description="Polar residues" evidence="2">
    <location>
        <begin position="1"/>
        <end position="23"/>
    </location>
</feature>
<dbReference type="EC" id="3.1.2.-" evidence="4"/>
<organism evidence="4 5">
    <name type="scientific">Cupriavidus respiraculi</name>
    <dbReference type="NCBI Taxonomy" id="195930"/>
    <lineage>
        <taxon>Bacteria</taxon>
        <taxon>Pseudomonadati</taxon>
        <taxon>Pseudomonadota</taxon>
        <taxon>Betaproteobacteria</taxon>
        <taxon>Burkholderiales</taxon>
        <taxon>Burkholderiaceae</taxon>
        <taxon>Cupriavidus</taxon>
    </lineage>
</organism>
<dbReference type="RefSeq" id="WP_224043199.1">
    <property type="nucleotide sequence ID" value="NZ_CAJZAH010000004.1"/>
</dbReference>
<dbReference type="SUPFAM" id="SSF52317">
    <property type="entry name" value="Class I glutamine amidotransferase-like"/>
    <property type="match status" value="1"/>
</dbReference>
<evidence type="ECO:0000256" key="2">
    <source>
        <dbReference type="SAM" id="MobiDB-lite"/>
    </source>
</evidence>
<dbReference type="CDD" id="cd03134">
    <property type="entry name" value="GATase1_PfpI_like"/>
    <property type="match status" value="1"/>
</dbReference>
<evidence type="ECO:0000256" key="1">
    <source>
        <dbReference type="ARBA" id="ARBA00008542"/>
    </source>
</evidence>
<evidence type="ECO:0000259" key="3">
    <source>
        <dbReference type="Pfam" id="PF01965"/>
    </source>
</evidence>
<dbReference type="PROSITE" id="PS51276">
    <property type="entry name" value="PEPTIDASE_C56_PFPI"/>
    <property type="match status" value="1"/>
</dbReference>
<dbReference type="NCBIfam" id="TIGR01382">
    <property type="entry name" value="PfpI"/>
    <property type="match status" value="1"/>
</dbReference>
<evidence type="ECO:0000313" key="4">
    <source>
        <dbReference type="EMBL" id="CAG9178896.1"/>
    </source>
</evidence>
<sequence length="210" mass="22609">MSTESDFSQTGTRTPSTPSTQADTGRGPLAGKRVAILVTDLFEQVELTGPRDALQQAGAETVIVAPQPGEVQGANHDEKADRFPVQATLSDAYPGDFDAVLLPGGTMNADALRMQPEAQRFVKKMQDDGKPIAVICHGPWLLVSAGLVSGRTMTSWPSLQDDIRNAGGEWVDREVVRDGNWVSSRKPDDIPAFNREMVSLFSEAGSTRQA</sequence>
<name>A0ABN7Z2L5_9BURK</name>
<feature type="domain" description="DJ-1/PfpI" evidence="3">
    <location>
        <begin position="32"/>
        <end position="199"/>
    </location>
</feature>